<sequence>MDVEGAYGAGKAGTEFNPIEFFQRPPVILRLLNILFSIIIFGSISSQGYHLAEGKEVCLYNSDGNACGYGVGIGVIAFLAGSVLLAGEYFFQQMSSVKTRRHFVMGDLGFSAFWSFLYGVGFIYLASEWSKTASSPETAASGNNLRAAIAFSFFTAFTWAGSAFFAYQRYCQGADSAFATAYETGLAGQGGVTSPGSAGGYTSFPGVGTGTEQVGGGAGGYQGPPFSSTERPGKRTHS</sequence>
<evidence type="ECO:0000256" key="1">
    <source>
        <dbReference type="ARBA" id="ARBA00004141"/>
    </source>
</evidence>
<feature type="transmembrane region" description="Helical" evidence="7">
    <location>
        <begin position="27"/>
        <end position="49"/>
    </location>
</feature>
<evidence type="ECO:0000256" key="3">
    <source>
        <dbReference type="ARBA" id="ARBA00022692"/>
    </source>
</evidence>
<feature type="transmembrane region" description="Helical" evidence="7">
    <location>
        <begin position="147"/>
        <end position="167"/>
    </location>
</feature>
<organism evidence="9">
    <name type="scientific">Evadne anonyx</name>
    <dbReference type="NCBI Taxonomy" id="141404"/>
    <lineage>
        <taxon>Eukaryota</taxon>
        <taxon>Metazoa</taxon>
        <taxon>Ecdysozoa</taxon>
        <taxon>Arthropoda</taxon>
        <taxon>Crustacea</taxon>
        <taxon>Branchiopoda</taxon>
        <taxon>Diplostraca</taxon>
        <taxon>Cladocera</taxon>
        <taxon>Onychopoda</taxon>
        <taxon>Podonidae</taxon>
        <taxon>Evadne</taxon>
    </lineage>
</organism>
<dbReference type="GO" id="GO:0030672">
    <property type="term" value="C:synaptic vesicle membrane"/>
    <property type="evidence" value="ECO:0007669"/>
    <property type="project" value="TreeGrafter"/>
</dbReference>
<evidence type="ECO:0000256" key="4">
    <source>
        <dbReference type="ARBA" id="ARBA00022989"/>
    </source>
</evidence>
<evidence type="ECO:0000256" key="5">
    <source>
        <dbReference type="ARBA" id="ARBA00023136"/>
    </source>
</evidence>
<dbReference type="GO" id="GO:0031594">
    <property type="term" value="C:neuromuscular junction"/>
    <property type="evidence" value="ECO:0007669"/>
    <property type="project" value="TreeGrafter"/>
</dbReference>
<feature type="domain" description="MARVEL" evidence="8">
    <location>
        <begin position="24"/>
        <end position="165"/>
    </location>
</feature>
<protein>
    <submittedName>
        <fullName evidence="9">EOG090X0FHR</fullName>
    </submittedName>
</protein>
<dbReference type="InterPro" id="IPR008253">
    <property type="entry name" value="Marvel"/>
</dbReference>
<dbReference type="Pfam" id="PF01284">
    <property type="entry name" value="MARVEL"/>
    <property type="match status" value="1"/>
</dbReference>
<keyword evidence="3 7" id="KW-0812">Transmembrane</keyword>
<evidence type="ECO:0000256" key="7">
    <source>
        <dbReference type="SAM" id="Phobius"/>
    </source>
</evidence>
<proteinExistence type="inferred from homology"/>
<evidence type="ECO:0000259" key="8">
    <source>
        <dbReference type="Pfam" id="PF01284"/>
    </source>
</evidence>
<gene>
    <name evidence="9" type="primary">EOG090X0FHR</name>
</gene>
<reference evidence="9" key="1">
    <citation type="submission" date="2021-04" db="EMBL/GenBank/DDBJ databases">
        <authorList>
            <person name="Cornetti L."/>
        </authorList>
    </citation>
    <scope>NUCLEOTIDE SEQUENCE</scope>
</reference>
<dbReference type="EMBL" id="OC986199">
    <property type="protein sequence ID" value="CAG4642854.1"/>
    <property type="molecule type" value="Genomic_DNA"/>
</dbReference>
<dbReference type="PANTHER" id="PTHR10838:SF20">
    <property type="entry name" value="SYNAPTOGYRIN"/>
    <property type="match status" value="1"/>
</dbReference>
<feature type="compositionally biased region" description="Gly residues" evidence="6">
    <location>
        <begin position="207"/>
        <end position="222"/>
    </location>
</feature>
<dbReference type="InterPro" id="IPR016579">
    <property type="entry name" value="Synaptogyrin"/>
</dbReference>
<evidence type="ECO:0000256" key="6">
    <source>
        <dbReference type="SAM" id="MobiDB-lite"/>
    </source>
</evidence>
<evidence type="ECO:0000256" key="2">
    <source>
        <dbReference type="ARBA" id="ARBA00010252"/>
    </source>
</evidence>
<keyword evidence="4 7" id="KW-1133">Transmembrane helix</keyword>
<accession>A0A9N6ZFK4</accession>
<keyword evidence="5 7" id="KW-0472">Membrane</keyword>
<dbReference type="AlphaFoldDB" id="A0A9N6ZFK4"/>
<dbReference type="PANTHER" id="PTHR10838">
    <property type="entry name" value="SYNAPTOGYRIN"/>
    <property type="match status" value="1"/>
</dbReference>
<comment type="similarity">
    <text evidence="2">Belongs to the synaptogyrin family.</text>
</comment>
<feature type="transmembrane region" description="Helical" evidence="7">
    <location>
        <begin position="103"/>
        <end position="127"/>
    </location>
</feature>
<evidence type="ECO:0000313" key="9">
    <source>
        <dbReference type="EMBL" id="CAG4642854.1"/>
    </source>
</evidence>
<feature type="region of interest" description="Disordered" evidence="6">
    <location>
        <begin position="203"/>
        <end position="238"/>
    </location>
</feature>
<comment type="subcellular location">
    <subcellularLocation>
        <location evidence="1">Membrane</location>
        <topology evidence="1">Multi-pass membrane protein</topology>
    </subcellularLocation>
</comment>
<feature type="transmembrane region" description="Helical" evidence="7">
    <location>
        <begin position="69"/>
        <end position="91"/>
    </location>
</feature>
<name>A0A9N6ZFK4_9CRUS</name>